<evidence type="ECO:0000256" key="1">
    <source>
        <dbReference type="SAM" id="MobiDB-lite"/>
    </source>
</evidence>
<reference evidence="2" key="1">
    <citation type="submission" date="2020-03" db="EMBL/GenBank/DDBJ databases">
        <title>The deep terrestrial virosphere.</title>
        <authorList>
            <person name="Holmfeldt K."/>
            <person name="Nilsson E."/>
            <person name="Simone D."/>
            <person name="Lopez-Fernandez M."/>
            <person name="Wu X."/>
            <person name="de Brujin I."/>
            <person name="Lundin D."/>
            <person name="Andersson A."/>
            <person name="Bertilsson S."/>
            <person name="Dopson M."/>
        </authorList>
    </citation>
    <scope>NUCLEOTIDE SEQUENCE</scope>
    <source>
        <strain evidence="2">MM171B00843</strain>
    </source>
</reference>
<dbReference type="EMBL" id="MT143831">
    <property type="protein sequence ID" value="QJB03211.1"/>
    <property type="molecule type" value="Genomic_DNA"/>
</dbReference>
<sequence>MVAIPEEHYAWLEDVRTKKGLESVQDAARTIIAESYSQKKRKPKPNWKKPEVSEKEDDSALD</sequence>
<accession>A0A6M3M5Q1</accession>
<organism evidence="2">
    <name type="scientific">viral metagenome</name>
    <dbReference type="NCBI Taxonomy" id="1070528"/>
    <lineage>
        <taxon>unclassified sequences</taxon>
        <taxon>metagenomes</taxon>
        <taxon>organismal metagenomes</taxon>
    </lineage>
</organism>
<feature type="compositionally biased region" description="Basic residues" evidence="1">
    <location>
        <begin position="38"/>
        <end position="47"/>
    </location>
</feature>
<name>A0A6M3M5Q1_9ZZZZ</name>
<gene>
    <name evidence="2" type="ORF">MM171B00843_0001</name>
</gene>
<dbReference type="AlphaFoldDB" id="A0A6M3M5Q1"/>
<proteinExistence type="predicted"/>
<evidence type="ECO:0000313" key="2">
    <source>
        <dbReference type="EMBL" id="QJB03211.1"/>
    </source>
</evidence>
<protein>
    <submittedName>
        <fullName evidence="2">Uncharacterized protein</fullName>
    </submittedName>
</protein>
<feature type="region of interest" description="Disordered" evidence="1">
    <location>
        <begin position="35"/>
        <end position="62"/>
    </location>
</feature>